<feature type="binding site" evidence="5">
    <location>
        <position position="188"/>
    </location>
    <ligand>
        <name>S-adenosyl-L-methionine</name>
        <dbReference type="ChEBI" id="CHEBI:59789"/>
    </ligand>
</feature>
<dbReference type="HAMAP" id="MF_02126">
    <property type="entry name" value="RF_methyltr_PrmC"/>
    <property type="match status" value="1"/>
</dbReference>
<accession>A0ABV3PPL8</accession>
<comment type="caution">
    <text evidence="8">The sequence shown here is derived from an EMBL/GenBank/DDBJ whole genome shotgun (WGS) entry which is preliminary data.</text>
</comment>
<feature type="binding site" evidence="5">
    <location>
        <position position="145"/>
    </location>
    <ligand>
        <name>S-adenosyl-L-methionine</name>
        <dbReference type="ChEBI" id="CHEBI:59789"/>
    </ligand>
</feature>
<keyword evidence="2 5" id="KW-0808">Transferase</keyword>
<dbReference type="Pfam" id="PF17827">
    <property type="entry name" value="PrmC_N"/>
    <property type="match status" value="1"/>
</dbReference>
<dbReference type="NCBIfam" id="TIGR03534">
    <property type="entry name" value="RF_mod_PrmC"/>
    <property type="match status" value="1"/>
</dbReference>
<dbReference type="Proteomes" id="UP001555786">
    <property type="component" value="Unassembled WGS sequence"/>
</dbReference>
<evidence type="ECO:0000256" key="1">
    <source>
        <dbReference type="ARBA" id="ARBA00022603"/>
    </source>
</evidence>
<evidence type="ECO:0000313" key="9">
    <source>
        <dbReference type="Proteomes" id="UP001555786"/>
    </source>
</evidence>
<evidence type="ECO:0000256" key="4">
    <source>
        <dbReference type="ARBA" id="ARBA00048391"/>
    </source>
</evidence>
<reference evidence="8 9" key="1">
    <citation type="submission" date="2024-07" db="EMBL/GenBank/DDBJ databases">
        <title>Description of Labrys sedimenti sp. nov., isolated from a diclofenac-degrading enrichment culture.</title>
        <authorList>
            <person name="Tancsics A."/>
            <person name="Csepanyi A."/>
        </authorList>
    </citation>
    <scope>NUCLEOTIDE SEQUENCE [LARGE SCALE GENOMIC DNA]</scope>
    <source>
        <strain evidence="8 9">LMG 23578</strain>
    </source>
</reference>
<evidence type="ECO:0000256" key="2">
    <source>
        <dbReference type="ARBA" id="ARBA00022679"/>
    </source>
</evidence>
<evidence type="ECO:0000259" key="7">
    <source>
        <dbReference type="Pfam" id="PF17827"/>
    </source>
</evidence>
<dbReference type="InterPro" id="IPR040758">
    <property type="entry name" value="PrmC_N"/>
</dbReference>
<dbReference type="PANTHER" id="PTHR18895:SF74">
    <property type="entry name" value="MTRF1L RELEASE FACTOR GLUTAMINE METHYLTRANSFERASE"/>
    <property type="match status" value="1"/>
</dbReference>
<evidence type="ECO:0000259" key="6">
    <source>
        <dbReference type="Pfam" id="PF05175"/>
    </source>
</evidence>
<comment type="catalytic activity">
    <reaction evidence="4 5">
        <text>L-glutaminyl-[peptide chain release factor] + S-adenosyl-L-methionine = N(5)-methyl-L-glutaminyl-[peptide chain release factor] + S-adenosyl-L-homocysteine + H(+)</text>
        <dbReference type="Rhea" id="RHEA:42896"/>
        <dbReference type="Rhea" id="RHEA-COMP:10271"/>
        <dbReference type="Rhea" id="RHEA-COMP:10272"/>
        <dbReference type="ChEBI" id="CHEBI:15378"/>
        <dbReference type="ChEBI" id="CHEBI:30011"/>
        <dbReference type="ChEBI" id="CHEBI:57856"/>
        <dbReference type="ChEBI" id="CHEBI:59789"/>
        <dbReference type="ChEBI" id="CHEBI:61891"/>
        <dbReference type="EC" id="2.1.1.297"/>
    </reaction>
</comment>
<dbReference type="InterPro" id="IPR019874">
    <property type="entry name" value="RF_methyltr_PrmC"/>
</dbReference>
<dbReference type="InterPro" id="IPR004556">
    <property type="entry name" value="HemK-like"/>
</dbReference>
<dbReference type="EC" id="2.1.1.297" evidence="5"/>
<dbReference type="CDD" id="cd02440">
    <property type="entry name" value="AdoMet_MTases"/>
    <property type="match status" value="1"/>
</dbReference>
<dbReference type="Pfam" id="PF05175">
    <property type="entry name" value="MTS"/>
    <property type="match status" value="1"/>
</dbReference>
<protein>
    <recommendedName>
        <fullName evidence="5">Release factor glutamine methyltransferase</fullName>
        <shortName evidence="5">RF MTase</shortName>
        <ecNumber evidence="5">2.1.1.297</ecNumber>
    </recommendedName>
    <alternativeName>
        <fullName evidence="5">N5-glutamine methyltransferase PrmC</fullName>
    </alternativeName>
    <alternativeName>
        <fullName evidence="5">Protein-(glutamine-N5) MTase PrmC</fullName>
    </alternativeName>
    <alternativeName>
        <fullName evidence="5">Protein-glutamine N-methyltransferase PrmC</fullName>
    </alternativeName>
</protein>
<dbReference type="InterPro" id="IPR029063">
    <property type="entry name" value="SAM-dependent_MTases_sf"/>
</dbReference>
<dbReference type="GO" id="GO:0032259">
    <property type="term" value="P:methylation"/>
    <property type="evidence" value="ECO:0007669"/>
    <property type="project" value="UniProtKB-KW"/>
</dbReference>
<dbReference type="Gene3D" id="1.10.8.10">
    <property type="entry name" value="DNA helicase RuvA subunit, C-terminal domain"/>
    <property type="match status" value="1"/>
</dbReference>
<feature type="binding site" evidence="5">
    <location>
        <begin position="188"/>
        <end position="191"/>
    </location>
    <ligand>
        <name>substrate</name>
    </ligand>
</feature>
<feature type="binding site" evidence="5">
    <location>
        <begin position="122"/>
        <end position="126"/>
    </location>
    <ligand>
        <name>S-adenosyl-L-methionine</name>
        <dbReference type="ChEBI" id="CHEBI:59789"/>
    </ligand>
</feature>
<feature type="domain" description="Release factor glutamine methyltransferase N-terminal" evidence="7">
    <location>
        <begin position="9"/>
        <end position="76"/>
    </location>
</feature>
<dbReference type="NCBIfam" id="TIGR00536">
    <property type="entry name" value="hemK_fam"/>
    <property type="match status" value="1"/>
</dbReference>
<name>A0ABV3PPL8_9HYPH</name>
<proteinExistence type="inferred from homology"/>
<sequence>MSTLGGLYRELLAAFRTAALPTPELDARWLVAGATGLPATAITLSPDGPVTVEAAEKARSFQARRLQGEPVDRILGHREFWSLEFRLGPATLSPRPDTETIVETCLSLLPDREAAYRLLDLGTGTGAILIALLHERPRASGIGIDQAADALTVAGLNATDNGVADRADFRLGNWMEGLEDEVDLIVSNPPYIPSADIAGLEPEVREHDPLLALDGGLDGLDAYRLIAADAPRLLRSGGLLVFELGIGQEEAVAGLMRRAGFEMLGPARRDLGGVPRALAGRWPGNPRPA</sequence>
<dbReference type="GO" id="GO:0102559">
    <property type="term" value="F:peptide chain release factor N(5)-glutamine methyltransferase activity"/>
    <property type="evidence" value="ECO:0007669"/>
    <property type="project" value="UniProtKB-EC"/>
</dbReference>
<dbReference type="SUPFAM" id="SSF53335">
    <property type="entry name" value="S-adenosyl-L-methionine-dependent methyltransferases"/>
    <property type="match status" value="1"/>
</dbReference>
<dbReference type="InterPro" id="IPR050320">
    <property type="entry name" value="N5-glutamine_MTase"/>
</dbReference>
<dbReference type="PROSITE" id="PS00092">
    <property type="entry name" value="N6_MTASE"/>
    <property type="match status" value="1"/>
</dbReference>
<gene>
    <name evidence="5 8" type="primary">prmC</name>
    <name evidence="8" type="ORF">ABXS05_17785</name>
</gene>
<dbReference type="PANTHER" id="PTHR18895">
    <property type="entry name" value="HEMK METHYLTRANSFERASE"/>
    <property type="match status" value="1"/>
</dbReference>
<dbReference type="EMBL" id="JBFNQD010000005">
    <property type="protein sequence ID" value="MEW9307408.1"/>
    <property type="molecule type" value="Genomic_DNA"/>
</dbReference>
<comment type="function">
    <text evidence="5">Methylates the class 1 translation termination release factors RF1/PrfA and RF2/PrfB on the glutamine residue of the universally conserved GGQ motif.</text>
</comment>
<dbReference type="Gene3D" id="3.40.50.150">
    <property type="entry name" value="Vaccinia Virus protein VP39"/>
    <property type="match status" value="1"/>
</dbReference>
<organism evidence="8 9">
    <name type="scientific">Labrys neptuniae</name>
    <dbReference type="NCBI Taxonomy" id="376174"/>
    <lineage>
        <taxon>Bacteria</taxon>
        <taxon>Pseudomonadati</taxon>
        <taxon>Pseudomonadota</taxon>
        <taxon>Alphaproteobacteria</taxon>
        <taxon>Hyphomicrobiales</taxon>
        <taxon>Xanthobacteraceae</taxon>
        <taxon>Labrys</taxon>
    </lineage>
</organism>
<keyword evidence="1 5" id="KW-0489">Methyltransferase</keyword>
<dbReference type="InterPro" id="IPR002052">
    <property type="entry name" value="DNA_methylase_N6_adenine_CS"/>
</dbReference>
<feature type="domain" description="Methyltransferase small" evidence="6">
    <location>
        <begin position="107"/>
        <end position="191"/>
    </location>
</feature>
<feature type="binding site" evidence="5">
    <location>
        <position position="174"/>
    </location>
    <ligand>
        <name>S-adenosyl-L-methionine</name>
        <dbReference type="ChEBI" id="CHEBI:59789"/>
    </ligand>
</feature>
<evidence type="ECO:0000256" key="5">
    <source>
        <dbReference type="HAMAP-Rule" id="MF_02126"/>
    </source>
</evidence>
<dbReference type="InterPro" id="IPR007848">
    <property type="entry name" value="Small_mtfrase_dom"/>
</dbReference>
<evidence type="ECO:0000313" key="8">
    <source>
        <dbReference type="EMBL" id="MEW9307408.1"/>
    </source>
</evidence>
<comment type="similarity">
    <text evidence="5">Belongs to the protein N5-glutamine methyltransferase family. PrmC subfamily.</text>
</comment>
<keyword evidence="3 5" id="KW-0949">S-adenosyl-L-methionine</keyword>
<dbReference type="RefSeq" id="WP_367624856.1">
    <property type="nucleotide sequence ID" value="NZ_JBFNQD010000005.1"/>
</dbReference>
<evidence type="ECO:0000256" key="3">
    <source>
        <dbReference type="ARBA" id="ARBA00022691"/>
    </source>
</evidence>
<keyword evidence="9" id="KW-1185">Reference proteome</keyword>